<dbReference type="AlphaFoldDB" id="A0A1C3RJK2"/>
<evidence type="ECO:0000256" key="1">
    <source>
        <dbReference type="SAM" id="MobiDB-lite"/>
    </source>
</evidence>
<organism evidence="2 3">
    <name type="scientific">Candidatus Terasakiella magnetica</name>
    <dbReference type="NCBI Taxonomy" id="1867952"/>
    <lineage>
        <taxon>Bacteria</taxon>
        <taxon>Pseudomonadati</taxon>
        <taxon>Pseudomonadota</taxon>
        <taxon>Alphaproteobacteria</taxon>
        <taxon>Rhodospirillales</taxon>
        <taxon>Terasakiellaceae</taxon>
        <taxon>Terasakiella</taxon>
    </lineage>
</organism>
<proteinExistence type="predicted"/>
<dbReference type="EMBL" id="FLYE01000044">
    <property type="protein sequence ID" value="SCA57431.1"/>
    <property type="molecule type" value="Genomic_DNA"/>
</dbReference>
<dbReference type="RefSeq" id="WP_165602673.1">
    <property type="nucleotide sequence ID" value="NZ_FLYE01000044.1"/>
</dbReference>
<accession>A0A1C3RJK2</accession>
<evidence type="ECO:0000313" key="2">
    <source>
        <dbReference type="EMBL" id="SCA57431.1"/>
    </source>
</evidence>
<name>A0A1C3RJK2_9PROT</name>
<gene>
    <name evidence="2" type="ORF">MTBPR1_50187</name>
</gene>
<keyword evidence="3" id="KW-1185">Reference proteome</keyword>
<feature type="region of interest" description="Disordered" evidence="1">
    <location>
        <begin position="20"/>
        <end position="42"/>
    </location>
</feature>
<dbReference type="Proteomes" id="UP000231658">
    <property type="component" value="Unassembled WGS sequence"/>
</dbReference>
<sequence>MDPQMVWDMMDECDAQVDSHAAPSASAEPEVESEVVEEKPAKKAATGWMGFPVYGMK</sequence>
<protein>
    <submittedName>
        <fullName evidence="2">Uncharacterized protein</fullName>
    </submittedName>
</protein>
<evidence type="ECO:0000313" key="3">
    <source>
        <dbReference type="Proteomes" id="UP000231658"/>
    </source>
</evidence>
<reference evidence="2 3" key="1">
    <citation type="submission" date="2016-07" db="EMBL/GenBank/DDBJ databases">
        <authorList>
            <person name="Lefevre C.T."/>
        </authorList>
    </citation>
    <scope>NUCLEOTIDE SEQUENCE [LARGE SCALE GENOMIC DNA]</scope>
    <source>
        <strain evidence="2">PR1</strain>
    </source>
</reference>